<dbReference type="EMBL" id="JAROCB010000004">
    <property type="protein sequence ID" value="MDN4598458.1"/>
    <property type="molecule type" value="Genomic_DNA"/>
</dbReference>
<feature type="compositionally biased region" description="Polar residues" evidence="1">
    <location>
        <begin position="108"/>
        <end position="117"/>
    </location>
</feature>
<evidence type="ECO:0000313" key="2">
    <source>
        <dbReference type="EMBL" id="MDN4598458.1"/>
    </source>
</evidence>
<accession>A0ABT8J054</accession>
<evidence type="ECO:0000313" key="3">
    <source>
        <dbReference type="Proteomes" id="UP001174210"/>
    </source>
</evidence>
<feature type="compositionally biased region" description="Gly residues" evidence="1">
    <location>
        <begin position="97"/>
        <end position="107"/>
    </location>
</feature>
<name>A0ABT8J054_9MICO</name>
<feature type="region of interest" description="Disordered" evidence="1">
    <location>
        <begin position="76"/>
        <end position="117"/>
    </location>
</feature>
<comment type="caution">
    <text evidence="2">The sequence shown here is derived from an EMBL/GenBank/DDBJ whole genome shotgun (WGS) entry which is preliminary data.</text>
</comment>
<protein>
    <recommendedName>
        <fullName evidence="4">Head-to-tail adaptor</fullName>
    </recommendedName>
</protein>
<sequence>MAQRVYATAADYDSYAEEPFDGDEAKLAKRLRRASGVIDGLTRLARFEMDDDGFPTDPDVSRAFTEATCAQVEYWETTDDPTGAESTMGPVRIGSVSLGGSGVGGGAQNTRSASDSRISPEAVEILANEGIVAQIVGSR</sequence>
<evidence type="ECO:0008006" key="4">
    <source>
        <dbReference type="Google" id="ProtNLM"/>
    </source>
</evidence>
<proteinExistence type="predicted"/>
<dbReference type="RefSeq" id="WP_301219802.1">
    <property type="nucleotide sequence ID" value="NZ_JAROCB010000004.1"/>
</dbReference>
<organism evidence="2 3">
    <name type="scientific">Leifsonia virtsii</name>
    <dbReference type="NCBI Taxonomy" id="3035915"/>
    <lineage>
        <taxon>Bacteria</taxon>
        <taxon>Bacillati</taxon>
        <taxon>Actinomycetota</taxon>
        <taxon>Actinomycetes</taxon>
        <taxon>Micrococcales</taxon>
        <taxon>Microbacteriaceae</taxon>
        <taxon>Leifsonia</taxon>
    </lineage>
</organism>
<reference evidence="2" key="1">
    <citation type="submission" date="2023-03" db="EMBL/GenBank/DDBJ databases">
        <title>MT1 and MT2 Draft Genomes of Novel Species.</title>
        <authorList>
            <person name="Venkateswaran K."/>
        </authorList>
    </citation>
    <scope>NUCLEOTIDE SEQUENCE</scope>
    <source>
        <strain evidence="2">F6_8S_P_1A</strain>
    </source>
</reference>
<gene>
    <name evidence="2" type="ORF">P5G59_14995</name>
</gene>
<keyword evidence="3" id="KW-1185">Reference proteome</keyword>
<evidence type="ECO:0000256" key="1">
    <source>
        <dbReference type="SAM" id="MobiDB-lite"/>
    </source>
</evidence>
<dbReference type="Proteomes" id="UP001174210">
    <property type="component" value="Unassembled WGS sequence"/>
</dbReference>